<evidence type="ECO:0000313" key="2">
    <source>
        <dbReference type="Proteomes" id="UP001243330"/>
    </source>
</evidence>
<evidence type="ECO:0000313" key="1">
    <source>
        <dbReference type="EMBL" id="KAK1841435.1"/>
    </source>
</evidence>
<organism evidence="1 2">
    <name type="scientific">Colletotrichum chrysophilum</name>
    <dbReference type="NCBI Taxonomy" id="1836956"/>
    <lineage>
        <taxon>Eukaryota</taxon>
        <taxon>Fungi</taxon>
        <taxon>Dikarya</taxon>
        <taxon>Ascomycota</taxon>
        <taxon>Pezizomycotina</taxon>
        <taxon>Sordariomycetes</taxon>
        <taxon>Hypocreomycetidae</taxon>
        <taxon>Glomerellales</taxon>
        <taxon>Glomerellaceae</taxon>
        <taxon>Colletotrichum</taxon>
        <taxon>Colletotrichum gloeosporioides species complex</taxon>
    </lineage>
</organism>
<comment type="caution">
    <text evidence="1">The sequence shown here is derived from an EMBL/GenBank/DDBJ whole genome shotgun (WGS) entry which is preliminary data.</text>
</comment>
<accession>A0AAD9A6S9</accession>
<dbReference type="EMBL" id="JAQOWY010000481">
    <property type="protein sequence ID" value="KAK1841435.1"/>
    <property type="molecule type" value="Genomic_DNA"/>
</dbReference>
<proteinExistence type="predicted"/>
<dbReference type="Proteomes" id="UP001243330">
    <property type="component" value="Unassembled WGS sequence"/>
</dbReference>
<sequence>MEGGRVKGVDGMDHSGPLLLQRQDKEPCTGCVDTFLSLEVGAGILANGSAVQEAVNSCLCHRLGGLSQKMIAWVGHVRVGTKGQACNATGHAASGQIGASSIIMMTGHGAVCLHVNAGNRKAGCTPTY</sequence>
<protein>
    <submittedName>
        <fullName evidence="1">Uncharacterized protein</fullName>
    </submittedName>
</protein>
<reference evidence="1" key="1">
    <citation type="submission" date="2023-01" db="EMBL/GenBank/DDBJ databases">
        <title>Colletotrichum chrysophilum M932 genome sequence.</title>
        <authorList>
            <person name="Baroncelli R."/>
        </authorList>
    </citation>
    <scope>NUCLEOTIDE SEQUENCE</scope>
    <source>
        <strain evidence="1">M932</strain>
    </source>
</reference>
<gene>
    <name evidence="1" type="ORF">CCHR01_15952</name>
</gene>
<dbReference type="AlphaFoldDB" id="A0AAD9A6S9"/>
<keyword evidence="2" id="KW-1185">Reference proteome</keyword>
<name>A0AAD9A6S9_9PEZI</name>